<feature type="domain" description="Hemerythrin-like" evidence="2">
    <location>
        <begin position="3"/>
        <end position="118"/>
    </location>
</feature>
<dbReference type="InterPro" id="IPR012312">
    <property type="entry name" value="Hemerythrin-like"/>
</dbReference>
<dbReference type="PANTHER" id="PTHR35585">
    <property type="entry name" value="HHE DOMAIN PROTEIN (AFU_ORTHOLOGUE AFUA_4G00730)"/>
    <property type="match status" value="1"/>
</dbReference>
<keyword evidence="5" id="KW-1185">Reference proteome</keyword>
<protein>
    <submittedName>
        <fullName evidence="4">Alr3199 protein</fullName>
    </submittedName>
    <submittedName>
        <fullName evidence="3">DNA nickase</fullName>
    </submittedName>
</protein>
<reference evidence="3 5" key="1">
    <citation type="submission" date="2015-11" db="EMBL/GenBank/DDBJ databases">
        <title>Genomic analysis of 38 Legionella species identifies large and diverse effector repertoires.</title>
        <authorList>
            <person name="Burstein D."/>
            <person name="Amaro F."/>
            <person name="Zusman T."/>
            <person name="Lifshitz Z."/>
            <person name="Cohen O."/>
            <person name="Gilbert J.A."/>
            <person name="Pupko T."/>
            <person name="Shuman H.A."/>
            <person name="Segal G."/>
        </authorList>
    </citation>
    <scope>NUCLEOTIDE SEQUENCE [LARGE SCALE GENOMIC DNA]</scope>
    <source>
        <strain evidence="3 5">CDC#1407-AL-14</strain>
    </source>
</reference>
<dbReference type="AlphaFoldDB" id="A0A378IA35"/>
<feature type="region of interest" description="Disordered" evidence="1">
    <location>
        <begin position="155"/>
        <end position="183"/>
    </location>
</feature>
<name>A0A378IA35_9GAMM</name>
<evidence type="ECO:0000259" key="2">
    <source>
        <dbReference type="Pfam" id="PF01814"/>
    </source>
</evidence>
<evidence type="ECO:0000313" key="4">
    <source>
        <dbReference type="EMBL" id="STX32039.1"/>
    </source>
</evidence>
<reference evidence="4 6" key="2">
    <citation type="submission" date="2018-06" db="EMBL/GenBank/DDBJ databases">
        <authorList>
            <consortium name="Pathogen Informatics"/>
            <person name="Doyle S."/>
        </authorList>
    </citation>
    <scope>NUCLEOTIDE SEQUENCE [LARGE SCALE GENOMIC DNA]</scope>
    <source>
        <strain evidence="4 6">NCTC12437</strain>
    </source>
</reference>
<dbReference type="EMBL" id="LNXT01000049">
    <property type="protein sequence ID" value="KTC67775.1"/>
    <property type="molecule type" value="Genomic_DNA"/>
</dbReference>
<dbReference type="Gene3D" id="1.20.120.520">
    <property type="entry name" value="nmb1532 protein domain like"/>
    <property type="match status" value="1"/>
</dbReference>
<dbReference type="Proteomes" id="UP000054735">
    <property type="component" value="Unassembled WGS sequence"/>
</dbReference>
<dbReference type="STRING" id="28083.Lbir_3023"/>
<evidence type="ECO:0000256" key="1">
    <source>
        <dbReference type="SAM" id="MobiDB-lite"/>
    </source>
</evidence>
<evidence type="ECO:0000313" key="3">
    <source>
        <dbReference type="EMBL" id="KTC67775.1"/>
    </source>
</evidence>
<evidence type="ECO:0000313" key="6">
    <source>
        <dbReference type="Proteomes" id="UP000255066"/>
    </source>
</evidence>
<dbReference type="PANTHER" id="PTHR35585:SF1">
    <property type="entry name" value="HHE DOMAIN PROTEIN (AFU_ORTHOLOGUE AFUA_4G00730)"/>
    <property type="match status" value="1"/>
</dbReference>
<sequence>MDIYDYLKMDHEKVNHLFKLFEKTSLLKRQHEIVTLISKELLVHAHSEQETFYKVLAQHPLTSDIASHGKKEHLEIEEQINIIDNAWGSEQWPEAVLKLKEIVEHHVKEEEGEIFRKAKKVISDKDAIIIKEKMHYLKGMFLVWLDKKAHEKEASVKNKMEKHPIRPASKTFISNHSRTNGPH</sequence>
<evidence type="ECO:0000313" key="5">
    <source>
        <dbReference type="Proteomes" id="UP000054735"/>
    </source>
</evidence>
<dbReference type="EMBL" id="UGNW01000001">
    <property type="protein sequence ID" value="STX32039.1"/>
    <property type="molecule type" value="Genomic_DNA"/>
</dbReference>
<accession>A0A378IA35</accession>
<proteinExistence type="predicted"/>
<dbReference type="Pfam" id="PF01814">
    <property type="entry name" value="Hemerythrin"/>
    <property type="match status" value="1"/>
</dbReference>
<gene>
    <name evidence="3" type="ORF">Lbir_3023</name>
    <name evidence="4" type="ORF">NCTC12437_01817</name>
</gene>
<feature type="compositionally biased region" description="Basic and acidic residues" evidence="1">
    <location>
        <begin position="155"/>
        <end position="164"/>
    </location>
</feature>
<dbReference type="Proteomes" id="UP000255066">
    <property type="component" value="Unassembled WGS sequence"/>
</dbReference>
<organism evidence="4 6">
    <name type="scientific">Legionella birminghamensis</name>
    <dbReference type="NCBI Taxonomy" id="28083"/>
    <lineage>
        <taxon>Bacteria</taxon>
        <taxon>Pseudomonadati</taxon>
        <taxon>Pseudomonadota</taxon>
        <taxon>Gammaproteobacteria</taxon>
        <taxon>Legionellales</taxon>
        <taxon>Legionellaceae</taxon>
        <taxon>Legionella</taxon>
    </lineage>
</organism>
<feature type="compositionally biased region" description="Polar residues" evidence="1">
    <location>
        <begin position="171"/>
        <end position="183"/>
    </location>
</feature>